<evidence type="ECO:0000313" key="4">
    <source>
        <dbReference type="EMBL" id="TDS74456.1"/>
    </source>
</evidence>
<keyword evidence="5" id="KW-1185">Reference proteome</keyword>
<dbReference type="Gene3D" id="1.20.200.10">
    <property type="entry name" value="Fumarase/aspartase (Central domain)"/>
    <property type="match status" value="1"/>
</dbReference>
<evidence type="ECO:0000313" key="5">
    <source>
        <dbReference type="Proteomes" id="UP000295344"/>
    </source>
</evidence>
<dbReference type="GO" id="GO:0016829">
    <property type="term" value="F:lyase activity"/>
    <property type="evidence" value="ECO:0007669"/>
    <property type="project" value="UniProtKB-KW"/>
</dbReference>
<reference evidence="4 5" key="1">
    <citation type="submission" date="2019-03" db="EMBL/GenBank/DDBJ databases">
        <title>Genomic Encyclopedia of Archaeal and Bacterial Type Strains, Phase II (KMG-II): from individual species to whole genera.</title>
        <authorList>
            <person name="Goeker M."/>
        </authorList>
    </citation>
    <scope>NUCLEOTIDE SEQUENCE [LARGE SCALE GENOMIC DNA]</scope>
    <source>
        <strain evidence="4 5">DSM 24782</strain>
    </source>
</reference>
<dbReference type="PRINTS" id="PR00149">
    <property type="entry name" value="FUMRATELYASE"/>
</dbReference>
<protein>
    <submittedName>
        <fullName evidence="4">3-carboxy-cis,cis-muconate cycloisomerase</fullName>
    </submittedName>
</protein>
<accession>A0A4V3EAD4</accession>
<dbReference type="PANTHER" id="PTHR43172">
    <property type="entry name" value="ADENYLOSUCCINATE LYASE"/>
    <property type="match status" value="1"/>
</dbReference>
<proteinExistence type="inferred from homology"/>
<evidence type="ECO:0000259" key="3">
    <source>
        <dbReference type="Pfam" id="PF00206"/>
    </source>
</evidence>
<dbReference type="OrthoDB" id="9768878at2"/>
<evidence type="ECO:0000256" key="1">
    <source>
        <dbReference type="ARBA" id="ARBA00023239"/>
    </source>
</evidence>
<dbReference type="InterPro" id="IPR022761">
    <property type="entry name" value="Fumarate_lyase_N"/>
</dbReference>
<dbReference type="RefSeq" id="WP_133767773.1">
    <property type="nucleotide sequence ID" value="NZ_BAAARP010000001.1"/>
</dbReference>
<evidence type="ECO:0000256" key="2">
    <source>
        <dbReference type="ARBA" id="ARBA00034772"/>
    </source>
</evidence>
<dbReference type="Pfam" id="PF00206">
    <property type="entry name" value="Lyase_1"/>
    <property type="match status" value="1"/>
</dbReference>
<dbReference type="InterPro" id="IPR020557">
    <property type="entry name" value="Fumarate_lyase_CS"/>
</dbReference>
<dbReference type="SUPFAM" id="SSF48557">
    <property type="entry name" value="L-aspartase-like"/>
    <property type="match status" value="1"/>
</dbReference>
<dbReference type="Proteomes" id="UP000295344">
    <property type="component" value="Unassembled WGS sequence"/>
</dbReference>
<dbReference type="GO" id="GO:0016853">
    <property type="term" value="F:isomerase activity"/>
    <property type="evidence" value="ECO:0007669"/>
    <property type="project" value="UniProtKB-KW"/>
</dbReference>
<dbReference type="PROSITE" id="PS00163">
    <property type="entry name" value="FUMARATE_LYASES"/>
    <property type="match status" value="1"/>
</dbReference>
<gene>
    <name evidence="4" type="ORF">CLV52_3638</name>
</gene>
<feature type="domain" description="Fumarate lyase N-terminal" evidence="3">
    <location>
        <begin position="84"/>
        <end position="293"/>
    </location>
</feature>
<dbReference type="InterPro" id="IPR000362">
    <property type="entry name" value="Fumarate_lyase_fam"/>
</dbReference>
<comment type="similarity">
    <text evidence="2">Belongs to the class-II fumarase/aspartase family.</text>
</comment>
<comment type="caution">
    <text evidence="4">The sequence shown here is derived from an EMBL/GenBank/DDBJ whole genome shotgun (WGS) entry which is preliminary data.</text>
</comment>
<keyword evidence="1" id="KW-0456">Lyase</keyword>
<organism evidence="4 5">
    <name type="scientific">Amnibacterium kyonggiense</name>
    <dbReference type="NCBI Taxonomy" id="595671"/>
    <lineage>
        <taxon>Bacteria</taxon>
        <taxon>Bacillati</taxon>
        <taxon>Actinomycetota</taxon>
        <taxon>Actinomycetes</taxon>
        <taxon>Micrococcales</taxon>
        <taxon>Microbacteriaceae</taxon>
        <taxon>Amnibacterium</taxon>
    </lineage>
</organism>
<sequence length="441" mass="44846">MTGFDSGLLDPTTGAAAEADDRAVLRALVDVEAAHLEALVAAGVASGSVRWAADEIDLPALAAASASGGNPVIPLVAELRRRTPAPLADAVHLGLTSQDVLDSALMLVAARSIRRAAAPVGRVLEGLAGLAEAHRTTPVAGRTLGRQAAPTTAGLRLAVLLDGVARTRRALGAAETPLQLGGSVGTLAVLTDRLGADGAEALRTRVAAALGLAARPGVWHVERSAVSLLGAAVAAHLGALGRLGLEAVQGSRPELGELELAVGAGEGGSSAMPQKQNPVAAVLLVANARRAPGLAATLLGSQLALDERPAGDWHAEWQPLRELLRLLLESAVLAERLVAALDVDAPRSRANLEAGDGSIHAERAQQVLAQRVGRSRAAELTRTALAEGDFVAAIRRAAVDDPDVDEATRDRLAAATTTGGTVGLSDRLIDASVAAARGVDR</sequence>
<keyword evidence="4" id="KW-0413">Isomerase</keyword>
<dbReference type="PANTHER" id="PTHR43172:SF2">
    <property type="entry name" value="ADENYLOSUCCINATE LYASE C-TERMINAL DOMAIN-CONTAINING PROTEIN"/>
    <property type="match status" value="1"/>
</dbReference>
<dbReference type="EMBL" id="SOAM01000005">
    <property type="protein sequence ID" value="TDS74456.1"/>
    <property type="molecule type" value="Genomic_DNA"/>
</dbReference>
<dbReference type="InterPro" id="IPR008948">
    <property type="entry name" value="L-Aspartase-like"/>
</dbReference>
<dbReference type="AlphaFoldDB" id="A0A4V3EAD4"/>
<name>A0A4V3EAD4_9MICO</name>